<organism evidence="1 2">
    <name type="scientific">Necator americanus</name>
    <name type="common">Human hookworm</name>
    <dbReference type="NCBI Taxonomy" id="51031"/>
    <lineage>
        <taxon>Eukaryota</taxon>
        <taxon>Metazoa</taxon>
        <taxon>Ecdysozoa</taxon>
        <taxon>Nematoda</taxon>
        <taxon>Chromadorea</taxon>
        <taxon>Rhabditida</taxon>
        <taxon>Rhabditina</taxon>
        <taxon>Rhabditomorpha</taxon>
        <taxon>Strongyloidea</taxon>
        <taxon>Ancylostomatidae</taxon>
        <taxon>Bunostominae</taxon>
        <taxon>Necator</taxon>
    </lineage>
</organism>
<comment type="caution">
    <text evidence="1">The sequence shown here is derived from an EMBL/GenBank/DDBJ whole genome shotgun (WGS) entry which is preliminary data.</text>
</comment>
<evidence type="ECO:0000313" key="2">
    <source>
        <dbReference type="Proteomes" id="UP001303046"/>
    </source>
</evidence>
<proteinExistence type="predicted"/>
<dbReference type="EMBL" id="JAVFWL010000004">
    <property type="protein sequence ID" value="KAK6750524.1"/>
    <property type="molecule type" value="Genomic_DNA"/>
</dbReference>
<accession>A0ABR1DJ84</accession>
<name>A0ABR1DJ84_NECAM</name>
<protein>
    <submittedName>
        <fullName evidence="1">Uncharacterized protein</fullName>
    </submittedName>
</protein>
<reference evidence="1 2" key="1">
    <citation type="submission" date="2023-08" db="EMBL/GenBank/DDBJ databases">
        <title>A Necator americanus chromosomal reference genome.</title>
        <authorList>
            <person name="Ilik V."/>
            <person name="Petrzelkova K.J."/>
            <person name="Pardy F."/>
            <person name="Fuh T."/>
            <person name="Niatou-Singa F.S."/>
            <person name="Gouil Q."/>
            <person name="Baker L."/>
            <person name="Ritchie M.E."/>
            <person name="Jex A.R."/>
            <person name="Gazzola D."/>
            <person name="Li H."/>
            <person name="Toshio Fujiwara R."/>
            <person name="Zhan B."/>
            <person name="Aroian R.V."/>
            <person name="Pafco B."/>
            <person name="Schwarz E.M."/>
        </authorList>
    </citation>
    <scope>NUCLEOTIDE SEQUENCE [LARGE SCALE GENOMIC DNA]</scope>
    <source>
        <strain evidence="1 2">Aroian</strain>
        <tissue evidence="1">Whole animal</tissue>
    </source>
</reference>
<gene>
    <name evidence="1" type="primary">Necator_chrIV.g15771</name>
    <name evidence="1" type="ORF">RB195_002476</name>
</gene>
<sequence>MRSRHCSESRTLSSNVVRPSVRKFDADDKPSIDDRASLRKTNLSLLISSSSRKYVFLMICISCSSIERVCYCLRES</sequence>
<dbReference type="Proteomes" id="UP001303046">
    <property type="component" value="Unassembled WGS sequence"/>
</dbReference>
<keyword evidence="2" id="KW-1185">Reference proteome</keyword>
<evidence type="ECO:0000313" key="1">
    <source>
        <dbReference type="EMBL" id="KAK6750524.1"/>
    </source>
</evidence>